<dbReference type="EMBL" id="CP017564">
    <property type="protein sequence ID" value="QXE07362.1"/>
    <property type="molecule type" value="Genomic_DNA"/>
</dbReference>
<reference evidence="1" key="1">
    <citation type="submission" date="2016-09" db="EMBL/GenBank/DDBJ databases">
        <title>The Complete Genome of Burkholderia sprentiae wsm5005.</title>
        <authorList>
            <person name="De Meyer S."/>
            <person name="Wang P."/>
            <person name="Terpolilli J."/>
        </authorList>
    </citation>
    <scope>NUCLEOTIDE SEQUENCE [LARGE SCALE GENOMIC DNA]</scope>
    <source>
        <strain evidence="1">WSM5005</strain>
    </source>
</reference>
<evidence type="ECO:0000313" key="1">
    <source>
        <dbReference type="EMBL" id="QXE07362.1"/>
    </source>
</evidence>
<proteinExistence type="predicted"/>
<dbReference type="AlphaFoldDB" id="A0A8F4KJ88"/>
<keyword evidence="1" id="KW-0614">Plasmid</keyword>
<evidence type="ECO:0000313" key="2">
    <source>
        <dbReference type="Proteomes" id="UP000179860"/>
    </source>
</evidence>
<accession>A0A8F4KJ88</accession>
<dbReference type="KEGG" id="pspw:BJG93_36570"/>
<name>A0A8F4KJ88_9BURK</name>
<keyword evidence="2" id="KW-1185">Reference proteome</keyword>
<dbReference type="RefSeq" id="WP_154671628.1">
    <property type="nucleotide sequence ID" value="NZ_AXBN01000062.1"/>
</dbReference>
<sequence length="66" mass="7186">MPRTTKSIDDWKCPWCKQHNRFESAAAGACAEGDLSGFVDQVTCPSCGKDSMVSLSIEFRAEAVTD</sequence>
<dbReference type="OrthoDB" id="9103267at2"/>
<protein>
    <submittedName>
        <fullName evidence="1">Uncharacterized protein</fullName>
    </submittedName>
</protein>
<dbReference type="Proteomes" id="UP000179860">
    <property type="component" value="Plasmid pl3WSM5005"/>
</dbReference>
<organism evidence="1 2">
    <name type="scientific">Paraburkholderia sprentiae WSM5005</name>
    <dbReference type="NCBI Taxonomy" id="754502"/>
    <lineage>
        <taxon>Bacteria</taxon>
        <taxon>Pseudomonadati</taxon>
        <taxon>Pseudomonadota</taxon>
        <taxon>Betaproteobacteria</taxon>
        <taxon>Burkholderiales</taxon>
        <taxon>Burkholderiaceae</taxon>
        <taxon>Paraburkholderia</taxon>
    </lineage>
</organism>
<geneLocation type="plasmid" evidence="1 2">
    <name>pl3WSM5005</name>
</geneLocation>
<gene>
    <name evidence="1" type="ORF">BJG93_36570</name>
</gene>